<sequence>MPFIRLTGSPFERGRQQGSLLLQLVLEGFARLRRSTTPEQWRRAKSMGAKSFAHLRAVAPDLTAELEGLAEASRLDILDVYLLSCFEYFDEGRTGCTSVGLQTSDGIFVAQNWDAPTCRSEELVTLVHDDPERPFVTIASAGTLGWVGMNGVGLAFVNNDLIVDKSQEGVPSLAIRRLMLATGSVGEALEVLRKSDHLAGRCFVIGDATGSLSAAEISPSAGVAEVTYPVIRHTNHPLLPAIAVWEDIEAVAQLYPSSRERLRAANRLPLESAQDIEALLRDRVGAPDAICKSASQREDTETAFSVIFDCRRREAMITLGRPDRAPYRRFRLEVRAMA</sequence>
<dbReference type="NCBIfam" id="NF040521">
    <property type="entry name" value="C45_proenzyme"/>
    <property type="match status" value="1"/>
</dbReference>
<keyword evidence="3" id="KW-1185">Reference proteome</keyword>
<dbReference type="InterPro" id="IPR005079">
    <property type="entry name" value="Peptidase_C45_hydrolase"/>
</dbReference>
<comment type="caution">
    <text evidence="2">The sequence shown here is derived from an EMBL/GenBank/DDBJ whole genome shotgun (WGS) entry which is preliminary data.</text>
</comment>
<gene>
    <name evidence="2" type="ORF">H4W29_005990</name>
</gene>
<evidence type="ECO:0000313" key="2">
    <source>
        <dbReference type="EMBL" id="MBE1508745.1"/>
    </source>
</evidence>
<dbReference type="PANTHER" id="PTHR34180:SF1">
    <property type="entry name" value="BETA-ALANYL-DOPAMINE_CARCININE HYDROLASE"/>
    <property type="match status" value="1"/>
</dbReference>
<dbReference type="EMBL" id="JADBEC010000002">
    <property type="protein sequence ID" value="MBE1508745.1"/>
    <property type="molecule type" value="Genomic_DNA"/>
</dbReference>
<dbReference type="Gene3D" id="3.60.60.10">
    <property type="entry name" value="Penicillin V Acylase, Chain A"/>
    <property type="match status" value="1"/>
</dbReference>
<dbReference type="InterPro" id="IPR047794">
    <property type="entry name" value="C45_proenzyme-like"/>
</dbReference>
<dbReference type="InterPro" id="IPR047801">
    <property type="entry name" value="Peptidase_C45"/>
</dbReference>
<protein>
    <submittedName>
        <fullName evidence="2">Isopenicillin-N N-acyltransferase-like protein</fullName>
    </submittedName>
</protein>
<dbReference type="PANTHER" id="PTHR34180">
    <property type="entry name" value="PEPTIDASE C45"/>
    <property type="match status" value="1"/>
</dbReference>
<accession>A0ABR9IZW8</accession>
<reference evidence="2 3" key="1">
    <citation type="submission" date="2020-10" db="EMBL/GenBank/DDBJ databases">
        <title>Sequencing the genomes of 1000 actinobacteria strains.</title>
        <authorList>
            <person name="Klenk H.-P."/>
        </authorList>
    </citation>
    <scope>NUCLEOTIDE SEQUENCE [LARGE SCALE GENOMIC DNA]</scope>
    <source>
        <strain evidence="2 3">DSM 7307</strain>
    </source>
</reference>
<evidence type="ECO:0000259" key="1">
    <source>
        <dbReference type="Pfam" id="PF03417"/>
    </source>
</evidence>
<dbReference type="Pfam" id="PF03417">
    <property type="entry name" value="AAT"/>
    <property type="match status" value="1"/>
</dbReference>
<feature type="domain" description="Peptidase C45 hydrolase" evidence="1">
    <location>
        <begin position="103"/>
        <end position="323"/>
    </location>
</feature>
<organism evidence="2 3">
    <name type="scientific">Rhizobium viscosum</name>
    <name type="common">Arthrobacter viscosus</name>
    <dbReference type="NCBI Taxonomy" id="1673"/>
    <lineage>
        <taxon>Bacteria</taxon>
        <taxon>Pseudomonadati</taxon>
        <taxon>Pseudomonadota</taxon>
        <taxon>Alphaproteobacteria</taxon>
        <taxon>Hyphomicrobiales</taxon>
        <taxon>Rhizobiaceae</taxon>
        <taxon>Rhizobium/Agrobacterium group</taxon>
        <taxon>Rhizobium</taxon>
    </lineage>
</organism>
<evidence type="ECO:0000313" key="3">
    <source>
        <dbReference type="Proteomes" id="UP000620262"/>
    </source>
</evidence>
<dbReference type="RefSeq" id="WP_210332386.1">
    <property type="nucleotide sequence ID" value="NZ_BAAAVL010000011.1"/>
</dbReference>
<dbReference type="Gene3D" id="1.10.10.2120">
    <property type="match status" value="1"/>
</dbReference>
<dbReference type="Proteomes" id="UP000620262">
    <property type="component" value="Unassembled WGS sequence"/>
</dbReference>
<name>A0ABR9IZW8_RHIVS</name>
<proteinExistence type="predicted"/>